<evidence type="ECO:0000256" key="4">
    <source>
        <dbReference type="ARBA" id="ARBA00022657"/>
    </source>
</evidence>
<evidence type="ECO:0000256" key="10">
    <source>
        <dbReference type="ARBA" id="ARBA00023136"/>
    </source>
</evidence>
<evidence type="ECO:0000256" key="5">
    <source>
        <dbReference type="ARBA" id="ARBA00022692"/>
    </source>
</evidence>
<evidence type="ECO:0000259" key="17">
    <source>
        <dbReference type="Pfam" id="PF19028"/>
    </source>
</evidence>
<evidence type="ECO:0000256" key="16">
    <source>
        <dbReference type="SAM" id="Phobius"/>
    </source>
</evidence>
<keyword evidence="4" id="KW-0037">Angiogenesis</keyword>
<dbReference type="SMART" id="SM00209">
    <property type="entry name" value="TSP1"/>
    <property type="match status" value="15"/>
</dbReference>
<keyword evidence="20" id="KW-1185">Reference proteome</keyword>
<dbReference type="Pfam" id="PF19030">
    <property type="entry name" value="TSP1_ADAMTS"/>
    <property type="match status" value="2"/>
</dbReference>
<dbReference type="InterPro" id="IPR051418">
    <property type="entry name" value="Spondin/Thrombospondin_T1"/>
</dbReference>
<dbReference type="InterPro" id="IPR036383">
    <property type="entry name" value="TSP1_rpt_sf"/>
</dbReference>
<keyword evidence="11" id="KW-1015">Disulfide bond</keyword>
<evidence type="ECO:0000256" key="3">
    <source>
        <dbReference type="ARBA" id="ARBA00022475"/>
    </source>
</evidence>
<evidence type="ECO:0000256" key="11">
    <source>
        <dbReference type="ARBA" id="ARBA00023157"/>
    </source>
</evidence>
<dbReference type="GeneTree" id="ENSGT00940000159262"/>
<evidence type="ECO:0000256" key="2">
    <source>
        <dbReference type="ARBA" id="ARBA00004316"/>
    </source>
</evidence>
<dbReference type="Pfam" id="PF19028">
    <property type="entry name" value="TSP1_spondin"/>
    <property type="match status" value="5"/>
</dbReference>
<feature type="domain" description="Spondin-like TSP1" evidence="17">
    <location>
        <begin position="149"/>
        <end position="198"/>
    </location>
</feature>
<reference evidence="19" key="3">
    <citation type="submission" date="2025-09" db="UniProtKB">
        <authorList>
            <consortium name="Ensembl"/>
        </authorList>
    </citation>
    <scope>IDENTIFICATION</scope>
</reference>
<dbReference type="GO" id="GO:0042995">
    <property type="term" value="C:cell projection"/>
    <property type="evidence" value="ECO:0007669"/>
    <property type="project" value="UniProtKB-SubCell"/>
</dbReference>
<dbReference type="SUPFAM" id="SSF82895">
    <property type="entry name" value="TSP-1 type 1 repeat"/>
    <property type="match status" value="11"/>
</dbReference>
<dbReference type="FunFam" id="2.20.100.10:FF:000017">
    <property type="entry name" value="Thrombospondin type 1 domain containing 7A"/>
    <property type="match status" value="1"/>
</dbReference>
<dbReference type="Proteomes" id="UP000694580">
    <property type="component" value="Chromosome 5"/>
</dbReference>
<dbReference type="PROSITE" id="PS50092">
    <property type="entry name" value="TSP1"/>
    <property type="match status" value="10"/>
</dbReference>
<dbReference type="GO" id="GO:0005886">
    <property type="term" value="C:plasma membrane"/>
    <property type="evidence" value="ECO:0007669"/>
    <property type="project" value="UniProtKB-SubCell"/>
</dbReference>
<evidence type="ECO:0000259" key="18">
    <source>
        <dbReference type="Pfam" id="PF23308"/>
    </source>
</evidence>
<evidence type="ECO:0000256" key="13">
    <source>
        <dbReference type="ARBA" id="ARBA00023273"/>
    </source>
</evidence>
<feature type="coiled-coil region" evidence="15">
    <location>
        <begin position="1322"/>
        <end position="1349"/>
    </location>
</feature>
<accession>A0AAY4CWR2</accession>
<evidence type="ECO:0000256" key="7">
    <source>
        <dbReference type="ARBA" id="ARBA00022737"/>
    </source>
</evidence>
<evidence type="ECO:0000256" key="6">
    <source>
        <dbReference type="ARBA" id="ARBA00022729"/>
    </source>
</evidence>
<feature type="domain" description="Thrombospondin type-1" evidence="18">
    <location>
        <begin position="1464"/>
        <end position="1500"/>
    </location>
</feature>
<dbReference type="GO" id="GO:0001525">
    <property type="term" value="P:angiogenesis"/>
    <property type="evidence" value="ECO:0007669"/>
    <property type="project" value="UniProtKB-KW"/>
</dbReference>
<gene>
    <name evidence="19" type="primary">thsd7bb</name>
</gene>
<evidence type="ECO:0000313" key="20">
    <source>
        <dbReference type="Proteomes" id="UP000694580"/>
    </source>
</evidence>
<keyword evidence="9 16" id="KW-1133">Transmembrane helix</keyword>
<dbReference type="GO" id="GO:0030036">
    <property type="term" value="P:actin cytoskeleton organization"/>
    <property type="evidence" value="ECO:0007669"/>
    <property type="project" value="TreeGrafter"/>
</dbReference>
<keyword evidence="6" id="KW-0732">Signal</keyword>
<reference evidence="19" key="2">
    <citation type="submission" date="2025-08" db="UniProtKB">
        <authorList>
            <consortium name="Ensembl"/>
        </authorList>
    </citation>
    <scope>IDENTIFICATION</scope>
</reference>
<comment type="subcellular location">
    <subcellularLocation>
        <location evidence="1">Cell membrane</location>
        <topology evidence="1">Single-pass type I membrane protein</topology>
    </subcellularLocation>
    <subcellularLocation>
        <location evidence="2">Cell projection</location>
    </subcellularLocation>
</comment>
<evidence type="ECO:0000256" key="8">
    <source>
        <dbReference type="ARBA" id="ARBA00022782"/>
    </source>
</evidence>
<dbReference type="InterPro" id="IPR000884">
    <property type="entry name" value="TSP1_rpt"/>
</dbReference>
<organism evidence="19 20">
    <name type="scientific">Denticeps clupeoides</name>
    <name type="common">denticle herring</name>
    <dbReference type="NCBI Taxonomy" id="299321"/>
    <lineage>
        <taxon>Eukaryota</taxon>
        <taxon>Metazoa</taxon>
        <taxon>Chordata</taxon>
        <taxon>Craniata</taxon>
        <taxon>Vertebrata</taxon>
        <taxon>Euteleostomi</taxon>
        <taxon>Actinopterygii</taxon>
        <taxon>Neopterygii</taxon>
        <taxon>Teleostei</taxon>
        <taxon>Clupei</taxon>
        <taxon>Clupeiformes</taxon>
        <taxon>Denticipitoidei</taxon>
        <taxon>Denticipitidae</taxon>
        <taxon>Denticeps</taxon>
    </lineage>
</organism>
<dbReference type="FunFam" id="2.20.100.10:FF:000015">
    <property type="entry name" value="Thrombospondin, type I, domain containing 7A"/>
    <property type="match status" value="1"/>
</dbReference>
<evidence type="ECO:0000256" key="12">
    <source>
        <dbReference type="ARBA" id="ARBA00023180"/>
    </source>
</evidence>
<feature type="domain" description="Spondin-like TSP1" evidence="17">
    <location>
        <begin position="1233"/>
        <end position="1286"/>
    </location>
</feature>
<evidence type="ECO:0000256" key="1">
    <source>
        <dbReference type="ARBA" id="ARBA00004251"/>
    </source>
</evidence>
<dbReference type="InterPro" id="IPR056991">
    <property type="entry name" value="TSP1_TSH7A-B_C"/>
</dbReference>
<keyword evidence="3" id="KW-1003">Cell membrane</keyword>
<dbReference type="GO" id="GO:0030154">
    <property type="term" value="P:cell differentiation"/>
    <property type="evidence" value="ECO:0007669"/>
    <property type="project" value="UniProtKB-KW"/>
</dbReference>
<reference evidence="19 20" key="1">
    <citation type="submission" date="2020-06" db="EMBL/GenBank/DDBJ databases">
        <authorList>
            <consortium name="Wellcome Sanger Institute Data Sharing"/>
        </authorList>
    </citation>
    <scope>NUCLEOTIDE SEQUENCE [LARGE SCALE GENOMIC DNA]</scope>
</reference>
<proteinExistence type="predicted"/>
<dbReference type="InterPro" id="IPR044004">
    <property type="entry name" value="TSP1_spondin_dom"/>
</dbReference>
<sequence length="1587" mass="176342">MVGAETVTRPQKPYLWKAGPWDVCVAISCGSTGTETRKVWCVDAEGLNTHASRCPVAERPAPQRMCVRVCEWHSALYEWNISHWGPCIPISSPASITECVTAQYGLQRRQVTCMRRFNGTAVVSPQSCEAFLPPPGNEQACLLPCPQDCVLSTFSHWSACSRSCGPALQHRTRQVLVAPQYGGADCPSLTQTQSCNQGNAPPCPADQQEHGYSLWVGPWSACRVRGVSAGGRTTVDFNMDSSSRSLTTQSNSTVESYLVRRHAETDRHLSLHHHQYHDGTKTFFEIHIGYQTRQVRCTRNDGKNVMLSLCYHDSPVNFRSCVMPRECELSEWSAWSPCSKTCGAADQSPGYRKRKRSLRGMTLGWVQDCPSLEQREPCNVAGEHLPLCPRYHWLVTNWSECQIIPLIGQHDYHLRNSSFLCGGGIQTRDAYCVQTENNSTPSHSKTEHLRPVTRDLCSGTLPSLVQSCSITCPSYCKLSSWSEWGCCIHDNCMESQGNKGFRQRSRTVVGQIEGLTENCPHLLESEPCEDPVCFLWKVTSQGPCIPQDGVCGSGLQEQIATCLNITGEEVPTEWCTRDHPAQALPCVVPCPGDCVLSDWSPWTDCPDLCSSKHSEGRQSRTRLVLALPGMGGKMCPPTPDMVQSRPCKTSACVVFYWHVSPWGPCTPDPLLSITNITNGDSHSTCGFGTQLRRVTCVKVNNGPVSPKRCPDAFRPESVQSCLVPCQTDCIFTPFTEWSLCSSKCRTGNSSSQSRHRIIIQTAANGGRDCPDTLYEERECDAAPICPTYRWQTHRWQKCILVPGSVRQAVGGSTESCGHGLETREVTCVGTDDVPANIGNCLEWAGPMPARVRPCHVTCRDVCTLSSWSRFSACQACGSWRIRTRSLTGRSKKRLKCQQGALYPLLEREPCPCSEFQSQAQGPWSPCVFPELRGQSSQECGQGLHYRALACLDYQGRLVNPVLCNNTGLEEEDCYVPCPLDCRLSDWSAWSTCSSSCGWGVRLRSQWLKEKAFNGGRPCPKLDLKNQVSEVSPCYSECDQYFWLPEPWSECTISPVQPLDVVEQEPACGEGVQARSKRCVKRGREQEAVNKSLCGQMESPVTTQSCLLPCPAHCVTSQWGQWSACPMSCDDNAYRWRVRNVLRRPQQGHMCSELNQTAPCVLNSTCFTYSYSNSEWSSCRLNDNAVCGRGYRTRLQICIRSDGKAVDLAFCREVKSALPLQKWPQNVTDCPVNCLLSVWSPWSECSHTCGNQSQMLRSRVVVQEPGEGGQPCPLQLSQTKPCPIMPCYYWLLGDWSPCQIEGADCGDGMKQRNLTCVVHWGALQALSNSAAVEEDKCEKEERREREMELQIPCSVPCPGDCHLTEWSPWSSCQLMCLDGRGFGAQGHQARSRAVVPQVPESQSACPSPVYETRPCKGGVCHSYNWKTSGWRNNERNVWCQRSDGVNVTGGCSPHNRPSTVRQCHPACTKPFSFCTQVILAEGFTEVMTSHGFLDYCTRSPGSDHKRADVKTSSGQLRNQRMLRDWVLQPVGPDGRVRPWMYGLMAAAFILILLITAMSFLLCKKTKDSASIEVPQKSLSLAYDGDVDM</sequence>
<evidence type="ECO:0000313" key="19">
    <source>
        <dbReference type="Ensembl" id="ENSDCDP00010037194.1"/>
    </source>
</evidence>
<dbReference type="FunFam" id="2.20.100.10:FF:000019">
    <property type="entry name" value="Thrombospondin type 1 domain containing 7A"/>
    <property type="match status" value="2"/>
</dbReference>
<keyword evidence="12" id="KW-0325">Glycoprotein</keyword>
<dbReference type="PANTHER" id="PTHR11311">
    <property type="entry name" value="SPONDIN"/>
    <property type="match status" value="1"/>
</dbReference>
<dbReference type="FunFam" id="2.20.100.10:FF:000014">
    <property type="entry name" value="Thrombospondin type 1 domain containing 7A"/>
    <property type="match status" value="1"/>
</dbReference>
<dbReference type="Gene3D" id="2.20.100.10">
    <property type="entry name" value="Thrombospondin type-1 (TSP1) repeat"/>
    <property type="match status" value="10"/>
</dbReference>
<keyword evidence="15" id="KW-0175">Coiled coil</keyword>
<dbReference type="Pfam" id="PF00090">
    <property type="entry name" value="TSP_1"/>
    <property type="match status" value="3"/>
</dbReference>
<dbReference type="FunFam" id="2.20.100.10:FF:000031">
    <property type="entry name" value="Thrombospondin type 1 domain containing 7A"/>
    <property type="match status" value="1"/>
</dbReference>
<dbReference type="Ensembl" id="ENSDCDT00010046727.1">
    <property type="protein sequence ID" value="ENSDCDP00010037194.1"/>
    <property type="gene ID" value="ENSDCDG00010023978.1"/>
</dbReference>
<feature type="domain" description="Spondin-like TSP1" evidence="17">
    <location>
        <begin position="729"/>
        <end position="785"/>
    </location>
</feature>
<name>A0AAY4CWR2_9TELE</name>
<protein>
    <recommendedName>
        <fullName evidence="14">Thrombospondin type-1 domain-containing protein 7A</fullName>
    </recommendedName>
</protein>
<evidence type="ECO:0000256" key="14">
    <source>
        <dbReference type="ARBA" id="ARBA00069078"/>
    </source>
</evidence>
<feature type="domain" description="Spondin-like TSP1" evidence="17">
    <location>
        <begin position="981"/>
        <end position="1033"/>
    </location>
</feature>
<keyword evidence="8" id="KW-0221">Differentiation</keyword>
<evidence type="ECO:0000256" key="15">
    <source>
        <dbReference type="SAM" id="Coils"/>
    </source>
</evidence>
<dbReference type="PANTHER" id="PTHR11311:SF7">
    <property type="entry name" value="THROMBOSPONDIN TYPE-1 DOMAIN-CONTAINING PROTEIN 7B"/>
    <property type="match status" value="1"/>
</dbReference>
<feature type="domain" description="Spondin-like TSP1" evidence="17">
    <location>
        <begin position="594"/>
        <end position="652"/>
    </location>
</feature>
<keyword evidence="10 16" id="KW-0472">Membrane</keyword>
<dbReference type="Pfam" id="PF23308">
    <property type="entry name" value="TSP1_TSH7A-B_C"/>
    <property type="match status" value="1"/>
</dbReference>
<feature type="transmembrane region" description="Helical" evidence="16">
    <location>
        <begin position="1538"/>
        <end position="1561"/>
    </location>
</feature>
<keyword evidence="5 16" id="KW-0812">Transmembrane</keyword>
<keyword evidence="7" id="KW-0677">Repeat</keyword>
<dbReference type="FunFam" id="2.20.100.10:FF:000018">
    <property type="entry name" value="Thrombospondin type 1 domain containing 7A"/>
    <property type="match status" value="1"/>
</dbReference>
<evidence type="ECO:0000256" key="9">
    <source>
        <dbReference type="ARBA" id="ARBA00022989"/>
    </source>
</evidence>
<keyword evidence="13" id="KW-0966">Cell projection</keyword>